<reference evidence="3" key="1">
    <citation type="journal article" date="2016" name="Nat. Commun.">
        <title>The Gonium pectorale genome demonstrates co-option of cell cycle regulation during the evolution of multicellularity.</title>
        <authorList>
            <person name="Hanschen E.R."/>
            <person name="Marriage T.N."/>
            <person name="Ferris P.J."/>
            <person name="Hamaji T."/>
            <person name="Toyoda A."/>
            <person name="Fujiyama A."/>
            <person name="Neme R."/>
            <person name="Noguchi H."/>
            <person name="Minakuchi Y."/>
            <person name="Suzuki M."/>
            <person name="Kawai-Toyooka H."/>
            <person name="Smith D.R."/>
            <person name="Sparks H."/>
            <person name="Anderson J."/>
            <person name="Bakaric R."/>
            <person name="Luria V."/>
            <person name="Karger A."/>
            <person name="Kirschner M.W."/>
            <person name="Durand P.M."/>
            <person name="Michod R.E."/>
            <person name="Nozaki H."/>
            <person name="Olson B.J."/>
        </authorList>
    </citation>
    <scope>NUCLEOTIDE SEQUENCE [LARGE SCALE GENOMIC DNA]</scope>
    <source>
        <strain evidence="3">NIES-2863</strain>
    </source>
</reference>
<organism evidence="2 3">
    <name type="scientific">Gonium pectorale</name>
    <name type="common">Green alga</name>
    <dbReference type="NCBI Taxonomy" id="33097"/>
    <lineage>
        <taxon>Eukaryota</taxon>
        <taxon>Viridiplantae</taxon>
        <taxon>Chlorophyta</taxon>
        <taxon>core chlorophytes</taxon>
        <taxon>Chlorophyceae</taxon>
        <taxon>CS clade</taxon>
        <taxon>Chlamydomonadales</taxon>
        <taxon>Volvocaceae</taxon>
        <taxon>Gonium</taxon>
    </lineage>
</organism>
<evidence type="ECO:0000256" key="1">
    <source>
        <dbReference type="SAM" id="MobiDB-lite"/>
    </source>
</evidence>
<keyword evidence="3" id="KW-1185">Reference proteome</keyword>
<sequence length="171" mass="20133">MDDDWDEEGFDKPCAPRRLPHRSKASLRRRLKRIAKIFDRGFGDASMFLGEVHYKIREGRPYRGAYYERPSLDFMAELEDVYMREMMRDSDNEEEDKGADEDEDEEGDIYELYDELGLYDDNDDDEEYEEEGEGDEDDGTEEEEEEEEEEEAVEKAGPVVKPSAKRRRSTS</sequence>
<feature type="compositionally biased region" description="Acidic residues" evidence="1">
    <location>
        <begin position="91"/>
        <end position="152"/>
    </location>
</feature>
<proteinExistence type="predicted"/>
<feature type="region of interest" description="Disordered" evidence="1">
    <location>
        <begin position="85"/>
        <end position="171"/>
    </location>
</feature>
<dbReference type="Proteomes" id="UP000075714">
    <property type="component" value="Unassembled WGS sequence"/>
</dbReference>
<protein>
    <submittedName>
        <fullName evidence="2">Uncharacterized protein</fullName>
    </submittedName>
</protein>
<evidence type="ECO:0000313" key="3">
    <source>
        <dbReference type="Proteomes" id="UP000075714"/>
    </source>
</evidence>
<gene>
    <name evidence="2" type="ORF">GPECTOR_94g657</name>
</gene>
<evidence type="ECO:0000313" key="2">
    <source>
        <dbReference type="EMBL" id="KXZ43335.1"/>
    </source>
</evidence>
<accession>A0A150G1H8</accession>
<dbReference type="EMBL" id="LSYV01000095">
    <property type="protein sequence ID" value="KXZ43335.1"/>
    <property type="molecule type" value="Genomic_DNA"/>
</dbReference>
<comment type="caution">
    <text evidence="2">The sequence shown here is derived from an EMBL/GenBank/DDBJ whole genome shotgun (WGS) entry which is preliminary data.</text>
</comment>
<name>A0A150G1H8_GONPE</name>
<dbReference type="AlphaFoldDB" id="A0A150G1H8"/>